<dbReference type="PANTHER" id="PTHR31286">
    <property type="entry name" value="GLYCINE-RICH CELL WALL STRUCTURAL PROTEIN 1.8-LIKE"/>
    <property type="match status" value="1"/>
</dbReference>
<dbReference type="InterPro" id="IPR025558">
    <property type="entry name" value="DUF4283"/>
</dbReference>
<evidence type="ECO:0000313" key="7">
    <source>
        <dbReference type="Proteomes" id="UP001497516"/>
    </source>
</evidence>
<feature type="region of interest" description="Disordered" evidence="2">
    <location>
        <begin position="376"/>
        <end position="402"/>
    </location>
</feature>
<feature type="region of interest" description="Disordered" evidence="2">
    <location>
        <begin position="336"/>
        <end position="360"/>
    </location>
</feature>
<dbReference type="PROSITE" id="PS50158">
    <property type="entry name" value="ZF_CCHC"/>
    <property type="match status" value="1"/>
</dbReference>
<evidence type="ECO:0000313" key="5">
    <source>
        <dbReference type="EMBL" id="CAL1391174.1"/>
    </source>
</evidence>
<dbReference type="Pfam" id="PF14392">
    <property type="entry name" value="zf-CCHC_4"/>
    <property type="match status" value="1"/>
</dbReference>
<gene>
    <name evidence="4" type="ORF">LTRI10_LOCUS1520</name>
    <name evidence="5" type="ORF">LTRI10_LOCUS31916</name>
    <name evidence="6" type="ORF">LTRI10_LOCUS53407</name>
</gene>
<protein>
    <recommendedName>
        <fullName evidence="3">CCHC-type domain-containing protein</fullName>
    </recommendedName>
</protein>
<keyword evidence="1" id="KW-0863">Zinc-finger</keyword>
<dbReference type="EMBL" id="OZ034822">
    <property type="protein sequence ID" value="CAL1414233.1"/>
    <property type="molecule type" value="Genomic_DNA"/>
</dbReference>
<evidence type="ECO:0000313" key="6">
    <source>
        <dbReference type="EMBL" id="CAL1414233.1"/>
    </source>
</evidence>
<evidence type="ECO:0000256" key="2">
    <source>
        <dbReference type="SAM" id="MobiDB-lite"/>
    </source>
</evidence>
<keyword evidence="1" id="KW-0479">Metal-binding</keyword>
<evidence type="ECO:0000259" key="3">
    <source>
        <dbReference type="PROSITE" id="PS50158"/>
    </source>
</evidence>
<sequence>MEALKSLRWAMRFHSPHWISSLSSFLLLAQLPNPKLVLPSMAALNPVLFGDDDVMAGVERSDLSLLGRIVGPSPPIRHLQTTLGRLWRCLGTLSILPAQEGLLQFVFPTEAAMNGVLREAPWFLPKFLVNLAPWVAVTPEVAEQLWRVPLQLQFWDIPPSCCTRKVGTLLGLALGRCEPTAVHREVVTGELYIHAKVWLDARSPLPVSVPASHEKSSKGSFTATVKYKRLSQFCFLCGILGHVGQRCPRREELAGTVTPYSKDLVSTRSGPKVNERSLLSRKQFTWVRQAREGTEKSLGQPSRSRPLPLPQSTAAASPAVGAAPLFLPAEPSPLEAEAQLQGGGHDPHQPASLVRSRPMLDGAADVSMALKKARVDLMDTSGDKENDSVVEEPSPNWSQQPR</sequence>
<feature type="region of interest" description="Disordered" evidence="2">
    <location>
        <begin position="290"/>
        <end position="316"/>
    </location>
</feature>
<dbReference type="Proteomes" id="UP001497516">
    <property type="component" value="Chromosome 1"/>
</dbReference>
<dbReference type="GO" id="GO:0008270">
    <property type="term" value="F:zinc ion binding"/>
    <property type="evidence" value="ECO:0007669"/>
    <property type="project" value="UniProtKB-KW"/>
</dbReference>
<dbReference type="Pfam" id="PF14111">
    <property type="entry name" value="DUF4283"/>
    <property type="match status" value="1"/>
</dbReference>
<dbReference type="EMBL" id="OZ034818">
    <property type="protein sequence ID" value="CAL1391174.1"/>
    <property type="molecule type" value="Genomic_DNA"/>
</dbReference>
<evidence type="ECO:0000256" key="1">
    <source>
        <dbReference type="PROSITE-ProRule" id="PRU00047"/>
    </source>
</evidence>
<dbReference type="InterPro" id="IPR001878">
    <property type="entry name" value="Znf_CCHC"/>
</dbReference>
<keyword evidence="1" id="KW-0862">Zinc</keyword>
<organism evidence="4 7">
    <name type="scientific">Linum trigynum</name>
    <dbReference type="NCBI Taxonomy" id="586398"/>
    <lineage>
        <taxon>Eukaryota</taxon>
        <taxon>Viridiplantae</taxon>
        <taxon>Streptophyta</taxon>
        <taxon>Embryophyta</taxon>
        <taxon>Tracheophyta</taxon>
        <taxon>Spermatophyta</taxon>
        <taxon>Magnoliopsida</taxon>
        <taxon>eudicotyledons</taxon>
        <taxon>Gunneridae</taxon>
        <taxon>Pentapetalae</taxon>
        <taxon>rosids</taxon>
        <taxon>fabids</taxon>
        <taxon>Malpighiales</taxon>
        <taxon>Linaceae</taxon>
        <taxon>Linum</taxon>
    </lineage>
</organism>
<evidence type="ECO:0000313" key="4">
    <source>
        <dbReference type="EMBL" id="CAL1353632.1"/>
    </source>
</evidence>
<dbReference type="AlphaFoldDB" id="A0AAV2CB62"/>
<feature type="compositionally biased region" description="Low complexity" evidence="2">
    <location>
        <begin position="297"/>
        <end position="316"/>
    </location>
</feature>
<dbReference type="EMBL" id="OZ034813">
    <property type="protein sequence ID" value="CAL1353632.1"/>
    <property type="molecule type" value="Genomic_DNA"/>
</dbReference>
<feature type="domain" description="CCHC-type" evidence="3">
    <location>
        <begin position="234"/>
        <end position="249"/>
    </location>
</feature>
<dbReference type="InterPro" id="IPR025836">
    <property type="entry name" value="Zn_knuckle_CX2CX4HX4C"/>
</dbReference>
<reference evidence="4 7" key="1">
    <citation type="submission" date="2024-04" db="EMBL/GenBank/DDBJ databases">
        <authorList>
            <person name="Fracassetti M."/>
        </authorList>
    </citation>
    <scope>NUCLEOTIDE SEQUENCE [LARGE SCALE GENOMIC DNA]</scope>
</reference>
<accession>A0AAV2CB62</accession>
<dbReference type="PANTHER" id="PTHR31286:SF180">
    <property type="entry name" value="OS10G0362600 PROTEIN"/>
    <property type="match status" value="1"/>
</dbReference>
<dbReference type="Proteomes" id="UP001497516">
    <property type="component" value="Chromosome 5"/>
</dbReference>
<dbReference type="InterPro" id="IPR040256">
    <property type="entry name" value="At4g02000-like"/>
</dbReference>
<feature type="compositionally biased region" description="Basic and acidic residues" evidence="2">
    <location>
        <begin position="376"/>
        <end position="387"/>
    </location>
</feature>
<dbReference type="GO" id="GO:0003676">
    <property type="term" value="F:nucleic acid binding"/>
    <property type="evidence" value="ECO:0007669"/>
    <property type="project" value="InterPro"/>
</dbReference>
<dbReference type="Proteomes" id="UP001497516">
    <property type="component" value="Chromosome 9"/>
</dbReference>
<name>A0AAV2CB62_9ROSI</name>
<proteinExistence type="predicted"/>
<keyword evidence="7" id="KW-1185">Reference proteome</keyword>